<dbReference type="PANTHER" id="PTHR32002:SF62">
    <property type="entry name" value="PROTEIN NLP6-LIKE ISOFORM X1"/>
    <property type="match status" value="1"/>
</dbReference>
<dbReference type="KEGG" id="sot:107061823"/>
<dbReference type="HOGENOM" id="CLU_910334_0_0_1"/>
<dbReference type="Pfam" id="PF02042">
    <property type="entry name" value="RWP-RK"/>
    <property type="match status" value="1"/>
</dbReference>
<evidence type="ECO:0000313" key="7">
    <source>
        <dbReference type="EnsemblPlants" id="PGSC0003DMT400035440"/>
    </source>
</evidence>
<dbReference type="PaxDb" id="4113-PGSC0003DMT400035440"/>
<dbReference type="RefSeq" id="XP_015167195.1">
    <property type="nucleotide sequence ID" value="XM_015311709.1"/>
</dbReference>
<name>M1B293_SOLTU</name>
<dbReference type="GO" id="GO:0003677">
    <property type="term" value="F:DNA binding"/>
    <property type="evidence" value="ECO:0007669"/>
    <property type="project" value="UniProtKB-KW"/>
</dbReference>
<evidence type="ECO:0000256" key="3">
    <source>
        <dbReference type="ARBA" id="ARBA00023163"/>
    </source>
</evidence>
<keyword evidence="4" id="KW-0539">Nucleus</keyword>
<keyword evidence="1" id="KW-0805">Transcription regulation</keyword>
<dbReference type="EnsemblPlants" id="PGSC0003DMT400035440">
    <property type="protein sequence ID" value="PGSC0003DMT400035440"/>
    <property type="gene ID" value="PGSC0003DMG400013617"/>
</dbReference>
<dbReference type="GO" id="GO:0003700">
    <property type="term" value="F:DNA-binding transcription factor activity"/>
    <property type="evidence" value="ECO:0007669"/>
    <property type="project" value="InterPro"/>
</dbReference>
<keyword evidence="3" id="KW-0804">Transcription</keyword>
<dbReference type="PANTHER" id="PTHR32002">
    <property type="entry name" value="PROTEIN NLP8"/>
    <property type="match status" value="1"/>
</dbReference>
<keyword evidence="8" id="KW-1185">Reference proteome</keyword>
<reference evidence="7" key="2">
    <citation type="submission" date="2015-06" db="UniProtKB">
        <authorList>
            <consortium name="EnsemblPlants"/>
        </authorList>
    </citation>
    <scope>IDENTIFICATION</scope>
    <source>
        <strain evidence="7">DM1-3 516 R44</strain>
    </source>
</reference>
<dbReference type="InterPro" id="IPR055081">
    <property type="entry name" value="NLP1-9_GAF"/>
</dbReference>
<dbReference type="Gramene" id="PGSC0003DMT400035440">
    <property type="protein sequence ID" value="PGSC0003DMT400035440"/>
    <property type="gene ID" value="PGSC0003DMG400013617"/>
</dbReference>
<dbReference type="Proteomes" id="UP000011115">
    <property type="component" value="Unassembled WGS sequence"/>
</dbReference>
<protein>
    <submittedName>
        <fullName evidence="7">Transcription factor</fullName>
    </submittedName>
</protein>
<evidence type="ECO:0000259" key="5">
    <source>
        <dbReference type="Pfam" id="PF02042"/>
    </source>
</evidence>
<evidence type="ECO:0000313" key="8">
    <source>
        <dbReference type="Proteomes" id="UP000011115"/>
    </source>
</evidence>
<proteinExistence type="predicted"/>
<gene>
    <name evidence="7" type="primary">LOC107061823</name>
</gene>
<feature type="domain" description="NLP1-9 GAF" evidence="6">
    <location>
        <begin position="8"/>
        <end position="102"/>
    </location>
</feature>
<evidence type="ECO:0000256" key="1">
    <source>
        <dbReference type="ARBA" id="ARBA00023015"/>
    </source>
</evidence>
<sequence>MYHEFEYSSEVCLIESRKALVGRAFASQGSCFCKDVTLLSIEEYPLVPGAQKARFTQSFAICLQSKCANKFICVVEYFLPPNEMVVRDTKIFLNMLLSTMKEQYLGFIVAPGNELGQRMLVEVLKDSPSDELDSFEIGQTLLSVQSLQDGGETTEVGQRLSSVQRIEKDYGITRKILEEHYGMTLQDAAKNLRISRATLKRICRENEIARCQITRLERLMSMLAKAYLFKMLNHMWAINNVLLFPKKKAPNI</sequence>
<evidence type="ECO:0000256" key="4">
    <source>
        <dbReference type="ARBA" id="ARBA00023242"/>
    </source>
</evidence>
<keyword evidence="2" id="KW-0238">DNA-binding</keyword>
<dbReference type="InterPro" id="IPR003035">
    <property type="entry name" value="RWP-RK_dom"/>
</dbReference>
<dbReference type="OrthoDB" id="1684773at2759"/>
<evidence type="ECO:0000256" key="2">
    <source>
        <dbReference type="ARBA" id="ARBA00023125"/>
    </source>
</evidence>
<organism evidence="7 8">
    <name type="scientific">Solanum tuberosum</name>
    <name type="common">Potato</name>
    <dbReference type="NCBI Taxonomy" id="4113"/>
    <lineage>
        <taxon>Eukaryota</taxon>
        <taxon>Viridiplantae</taxon>
        <taxon>Streptophyta</taxon>
        <taxon>Embryophyta</taxon>
        <taxon>Tracheophyta</taxon>
        <taxon>Spermatophyta</taxon>
        <taxon>Magnoliopsida</taxon>
        <taxon>eudicotyledons</taxon>
        <taxon>Gunneridae</taxon>
        <taxon>Pentapetalae</taxon>
        <taxon>asterids</taxon>
        <taxon>lamiids</taxon>
        <taxon>Solanales</taxon>
        <taxon>Solanaceae</taxon>
        <taxon>Solanoideae</taxon>
        <taxon>Solaneae</taxon>
        <taxon>Solanum</taxon>
    </lineage>
</organism>
<dbReference type="InterPro" id="IPR045012">
    <property type="entry name" value="NLP"/>
</dbReference>
<accession>M1B293</accession>
<feature type="domain" description="RWP-RK" evidence="5">
    <location>
        <begin position="172"/>
        <end position="210"/>
    </location>
</feature>
<dbReference type="InParanoid" id="M1B293"/>
<dbReference type="RefSeq" id="XP_015167194.1">
    <property type="nucleotide sequence ID" value="XM_015311708.1"/>
</dbReference>
<dbReference type="STRING" id="4113.M1B293"/>
<reference evidence="8" key="1">
    <citation type="journal article" date="2011" name="Nature">
        <title>Genome sequence and analysis of the tuber crop potato.</title>
        <authorList>
            <consortium name="The Potato Genome Sequencing Consortium"/>
        </authorList>
    </citation>
    <scope>NUCLEOTIDE SEQUENCE [LARGE SCALE GENOMIC DNA]</scope>
    <source>
        <strain evidence="8">cv. DM1-3 516 R44</strain>
    </source>
</reference>
<evidence type="ECO:0000259" key="6">
    <source>
        <dbReference type="Pfam" id="PF22922"/>
    </source>
</evidence>
<dbReference type="AlphaFoldDB" id="M1B293"/>
<dbReference type="GeneID" id="107061823"/>
<dbReference type="Pfam" id="PF22922">
    <property type="entry name" value="GAF_NLP"/>
    <property type="match status" value="1"/>
</dbReference>